<name>A0AAP0AYL9_9ASPA</name>
<protein>
    <submittedName>
        <fullName evidence="1">Uncharacterized protein</fullName>
    </submittedName>
</protein>
<organism evidence="1 2">
    <name type="scientific">Platanthera zijinensis</name>
    <dbReference type="NCBI Taxonomy" id="2320716"/>
    <lineage>
        <taxon>Eukaryota</taxon>
        <taxon>Viridiplantae</taxon>
        <taxon>Streptophyta</taxon>
        <taxon>Embryophyta</taxon>
        <taxon>Tracheophyta</taxon>
        <taxon>Spermatophyta</taxon>
        <taxon>Magnoliopsida</taxon>
        <taxon>Liliopsida</taxon>
        <taxon>Asparagales</taxon>
        <taxon>Orchidaceae</taxon>
        <taxon>Orchidoideae</taxon>
        <taxon>Orchideae</taxon>
        <taxon>Orchidinae</taxon>
        <taxon>Platanthera</taxon>
    </lineage>
</organism>
<dbReference type="EMBL" id="JBBWWQ010000019">
    <property type="protein sequence ID" value="KAK8919297.1"/>
    <property type="molecule type" value="Genomic_DNA"/>
</dbReference>
<comment type="caution">
    <text evidence="1">The sequence shown here is derived from an EMBL/GenBank/DDBJ whole genome shotgun (WGS) entry which is preliminary data.</text>
</comment>
<accession>A0AAP0AYL9</accession>
<proteinExistence type="predicted"/>
<gene>
    <name evidence="1" type="ORF">KSP39_PZI021493</name>
</gene>
<dbReference type="Proteomes" id="UP001418222">
    <property type="component" value="Unassembled WGS sequence"/>
</dbReference>
<reference evidence="1 2" key="1">
    <citation type="journal article" date="2022" name="Nat. Plants">
        <title>Genomes of leafy and leafless Platanthera orchids illuminate the evolution of mycoheterotrophy.</title>
        <authorList>
            <person name="Li M.H."/>
            <person name="Liu K.W."/>
            <person name="Li Z."/>
            <person name="Lu H.C."/>
            <person name="Ye Q.L."/>
            <person name="Zhang D."/>
            <person name="Wang J.Y."/>
            <person name="Li Y.F."/>
            <person name="Zhong Z.M."/>
            <person name="Liu X."/>
            <person name="Yu X."/>
            <person name="Liu D.K."/>
            <person name="Tu X.D."/>
            <person name="Liu B."/>
            <person name="Hao Y."/>
            <person name="Liao X.Y."/>
            <person name="Jiang Y.T."/>
            <person name="Sun W.H."/>
            <person name="Chen J."/>
            <person name="Chen Y.Q."/>
            <person name="Ai Y."/>
            <person name="Zhai J.W."/>
            <person name="Wu S.S."/>
            <person name="Zhou Z."/>
            <person name="Hsiao Y.Y."/>
            <person name="Wu W.L."/>
            <person name="Chen Y.Y."/>
            <person name="Lin Y.F."/>
            <person name="Hsu J.L."/>
            <person name="Li C.Y."/>
            <person name="Wang Z.W."/>
            <person name="Zhao X."/>
            <person name="Zhong W.Y."/>
            <person name="Ma X.K."/>
            <person name="Ma L."/>
            <person name="Huang J."/>
            <person name="Chen G.Z."/>
            <person name="Huang M.Z."/>
            <person name="Huang L."/>
            <person name="Peng D.H."/>
            <person name="Luo Y.B."/>
            <person name="Zou S.Q."/>
            <person name="Chen S.P."/>
            <person name="Lan S."/>
            <person name="Tsai W.C."/>
            <person name="Van de Peer Y."/>
            <person name="Liu Z.J."/>
        </authorList>
    </citation>
    <scope>NUCLEOTIDE SEQUENCE [LARGE SCALE GENOMIC DNA]</scope>
    <source>
        <strain evidence="1">Lor287</strain>
    </source>
</reference>
<evidence type="ECO:0000313" key="2">
    <source>
        <dbReference type="Proteomes" id="UP001418222"/>
    </source>
</evidence>
<dbReference type="AlphaFoldDB" id="A0AAP0AYL9"/>
<keyword evidence="2" id="KW-1185">Reference proteome</keyword>
<sequence>MTHKMDKMICKDCKVIPGESLTTQHRLMVLDVQIKYNKFRTRTKMLQKIGWWNLKMEKQVAFKTVVMEQFIDDPYVDPSFLWEVMSSHLRISGKNVLVVSKGHAPPNKKSWW</sequence>
<evidence type="ECO:0000313" key="1">
    <source>
        <dbReference type="EMBL" id="KAK8919297.1"/>
    </source>
</evidence>